<feature type="compositionally biased region" description="Polar residues" evidence="1">
    <location>
        <begin position="1"/>
        <end position="34"/>
    </location>
</feature>
<sequence length="89" mass="10576">YRPPSSRNSPSLHTNLSPTSSPTSFHSQTPSPSINEFEDFYSDNDDNYPQDQDQHDFYSEEDNDQYEDNNCNNDYRESTYNNEDDWDYQ</sequence>
<evidence type="ECO:0000313" key="2">
    <source>
        <dbReference type="EMBL" id="KIJ95794.1"/>
    </source>
</evidence>
<accession>A0A0C9WK43</accession>
<dbReference type="HOGENOM" id="CLU_2460755_0_0_1"/>
<feature type="non-terminal residue" evidence="2">
    <location>
        <position position="1"/>
    </location>
</feature>
<feature type="region of interest" description="Disordered" evidence="1">
    <location>
        <begin position="1"/>
        <end position="89"/>
    </location>
</feature>
<dbReference type="EMBL" id="KN838743">
    <property type="protein sequence ID" value="KIJ95794.1"/>
    <property type="molecule type" value="Genomic_DNA"/>
</dbReference>
<proteinExistence type="predicted"/>
<name>A0A0C9WK43_9AGAR</name>
<evidence type="ECO:0000313" key="3">
    <source>
        <dbReference type="Proteomes" id="UP000054477"/>
    </source>
</evidence>
<organism evidence="2 3">
    <name type="scientific">Laccaria amethystina LaAM-08-1</name>
    <dbReference type="NCBI Taxonomy" id="1095629"/>
    <lineage>
        <taxon>Eukaryota</taxon>
        <taxon>Fungi</taxon>
        <taxon>Dikarya</taxon>
        <taxon>Basidiomycota</taxon>
        <taxon>Agaricomycotina</taxon>
        <taxon>Agaricomycetes</taxon>
        <taxon>Agaricomycetidae</taxon>
        <taxon>Agaricales</taxon>
        <taxon>Agaricineae</taxon>
        <taxon>Hydnangiaceae</taxon>
        <taxon>Laccaria</taxon>
    </lineage>
</organism>
<dbReference type="Proteomes" id="UP000054477">
    <property type="component" value="Unassembled WGS sequence"/>
</dbReference>
<reference evidence="2 3" key="1">
    <citation type="submission" date="2014-04" db="EMBL/GenBank/DDBJ databases">
        <authorList>
            <consortium name="DOE Joint Genome Institute"/>
            <person name="Kuo A."/>
            <person name="Kohler A."/>
            <person name="Nagy L.G."/>
            <person name="Floudas D."/>
            <person name="Copeland A."/>
            <person name="Barry K.W."/>
            <person name="Cichocki N."/>
            <person name="Veneault-Fourrey C."/>
            <person name="LaButti K."/>
            <person name="Lindquist E.A."/>
            <person name="Lipzen A."/>
            <person name="Lundell T."/>
            <person name="Morin E."/>
            <person name="Murat C."/>
            <person name="Sun H."/>
            <person name="Tunlid A."/>
            <person name="Henrissat B."/>
            <person name="Grigoriev I.V."/>
            <person name="Hibbett D.S."/>
            <person name="Martin F."/>
            <person name="Nordberg H.P."/>
            <person name="Cantor M.N."/>
            <person name="Hua S.X."/>
        </authorList>
    </citation>
    <scope>NUCLEOTIDE SEQUENCE [LARGE SCALE GENOMIC DNA]</scope>
    <source>
        <strain evidence="2 3">LaAM-08-1</strain>
    </source>
</reference>
<reference evidence="3" key="2">
    <citation type="submission" date="2015-01" db="EMBL/GenBank/DDBJ databases">
        <title>Evolutionary Origins and Diversification of the Mycorrhizal Mutualists.</title>
        <authorList>
            <consortium name="DOE Joint Genome Institute"/>
            <consortium name="Mycorrhizal Genomics Consortium"/>
            <person name="Kohler A."/>
            <person name="Kuo A."/>
            <person name="Nagy L.G."/>
            <person name="Floudas D."/>
            <person name="Copeland A."/>
            <person name="Barry K.W."/>
            <person name="Cichocki N."/>
            <person name="Veneault-Fourrey C."/>
            <person name="LaButti K."/>
            <person name="Lindquist E.A."/>
            <person name="Lipzen A."/>
            <person name="Lundell T."/>
            <person name="Morin E."/>
            <person name="Murat C."/>
            <person name="Riley R."/>
            <person name="Ohm R."/>
            <person name="Sun H."/>
            <person name="Tunlid A."/>
            <person name="Henrissat B."/>
            <person name="Grigoriev I.V."/>
            <person name="Hibbett D.S."/>
            <person name="Martin F."/>
        </authorList>
    </citation>
    <scope>NUCLEOTIDE SEQUENCE [LARGE SCALE GENOMIC DNA]</scope>
    <source>
        <strain evidence="3">LaAM-08-1</strain>
    </source>
</reference>
<feature type="compositionally biased region" description="Acidic residues" evidence="1">
    <location>
        <begin position="36"/>
        <end position="48"/>
    </location>
</feature>
<feature type="compositionally biased region" description="Polar residues" evidence="1">
    <location>
        <begin position="68"/>
        <end position="81"/>
    </location>
</feature>
<protein>
    <submittedName>
        <fullName evidence="2">Uncharacterized protein</fullName>
    </submittedName>
</protein>
<keyword evidence="3" id="KW-1185">Reference proteome</keyword>
<dbReference type="AlphaFoldDB" id="A0A0C9WK43"/>
<evidence type="ECO:0000256" key="1">
    <source>
        <dbReference type="SAM" id="MobiDB-lite"/>
    </source>
</evidence>
<gene>
    <name evidence="2" type="ORF">K443DRAFT_11144</name>
</gene>